<gene>
    <name evidence="2" type="ORF">SAMN05216252_102471</name>
</gene>
<keyword evidence="1" id="KW-0812">Transmembrane</keyword>
<dbReference type="InterPro" id="IPR046198">
    <property type="entry name" value="DUF6230"/>
</dbReference>
<evidence type="ECO:0000313" key="3">
    <source>
        <dbReference type="Proteomes" id="UP000198280"/>
    </source>
</evidence>
<reference evidence="2 3" key="1">
    <citation type="submission" date="2017-06" db="EMBL/GenBank/DDBJ databases">
        <authorList>
            <person name="Kim H.J."/>
            <person name="Triplett B.A."/>
        </authorList>
    </citation>
    <scope>NUCLEOTIDE SEQUENCE [LARGE SCALE GENOMIC DNA]</scope>
    <source>
        <strain evidence="2 3">CGMCC 4.1858</strain>
    </source>
</reference>
<sequence length="218" mass="22644">MLTTEPNGSRPATSQAAVAASGRTSWKRLALVMVPTVAAAGAVVASLATGALAASFGVSANSFTVAGESFQISSSLLEGDGFVQFGVLDRGRDAVYPEALSAIRRATLHDLCQSVVQPVPVIGPVTLRLTADPASADRLVADAHDIKGDAVFENIHIGQDASTVDQVPGVRGPAGAFAQQATSIRVRDLRQTNRSVSAATFRLPDLHVQVLRGDHSCF</sequence>
<dbReference type="Pfam" id="PF19741">
    <property type="entry name" value="DUF6230"/>
    <property type="match status" value="1"/>
</dbReference>
<evidence type="ECO:0000313" key="2">
    <source>
        <dbReference type="EMBL" id="SNS04403.1"/>
    </source>
</evidence>
<dbReference type="Proteomes" id="UP000198280">
    <property type="component" value="Unassembled WGS sequence"/>
</dbReference>
<keyword evidence="3" id="KW-1185">Reference proteome</keyword>
<dbReference type="AlphaFoldDB" id="A0A239BBL0"/>
<keyword evidence="1" id="KW-0472">Membrane</keyword>
<evidence type="ECO:0008006" key="4">
    <source>
        <dbReference type="Google" id="ProtNLM"/>
    </source>
</evidence>
<feature type="transmembrane region" description="Helical" evidence="1">
    <location>
        <begin position="29"/>
        <end position="54"/>
    </location>
</feature>
<dbReference type="RefSeq" id="WP_179279672.1">
    <property type="nucleotide sequence ID" value="NZ_FZOF01000002.1"/>
</dbReference>
<keyword evidence="1" id="KW-1133">Transmembrane helix</keyword>
<evidence type="ECO:0000256" key="1">
    <source>
        <dbReference type="SAM" id="Phobius"/>
    </source>
</evidence>
<organism evidence="2 3">
    <name type="scientific">Actinacidiphila glaucinigra</name>
    <dbReference type="NCBI Taxonomy" id="235986"/>
    <lineage>
        <taxon>Bacteria</taxon>
        <taxon>Bacillati</taxon>
        <taxon>Actinomycetota</taxon>
        <taxon>Actinomycetes</taxon>
        <taxon>Kitasatosporales</taxon>
        <taxon>Streptomycetaceae</taxon>
        <taxon>Actinacidiphila</taxon>
    </lineage>
</organism>
<proteinExistence type="predicted"/>
<accession>A0A239BBL0</accession>
<protein>
    <recommendedName>
        <fullName evidence="4">Cholesterol esterase</fullName>
    </recommendedName>
</protein>
<dbReference type="EMBL" id="FZOF01000002">
    <property type="protein sequence ID" value="SNS04403.1"/>
    <property type="molecule type" value="Genomic_DNA"/>
</dbReference>
<name>A0A239BBL0_9ACTN</name>